<proteinExistence type="predicted"/>
<sequence length="53" mass="5385">MCLTTAIVVAGVASAGGATVLLISKRRVGNDARTGVKEQAEPDTNTESNRSAP</sequence>
<gene>
    <name evidence="2" type="ORF">ACERK3_01705</name>
</gene>
<protein>
    <submittedName>
        <fullName evidence="2">Uncharacterized protein</fullName>
    </submittedName>
</protein>
<evidence type="ECO:0000313" key="2">
    <source>
        <dbReference type="EMBL" id="MFA9476999.1"/>
    </source>
</evidence>
<feature type="region of interest" description="Disordered" evidence="1">
    <location>
        <begin position="31"/>
        <end position="53"/>
    </location>
</feature>
<reference evidence="2 3" key="1">
    <citation type="submission" date="2024-08" db="EMBL/GenBank/DDBJ databases">
        <title>Whole-genome sequencing of halo(alkali)philic microorganisms from hypersaline lakes.</title>
        <authorList>
            <person name="Sorokin D.Y."/>
            <person name="Merkel A.Y."/>
            <person name="Messina E."/>
            <person name="Yakimov M."/>
        </authorList>
    </citation>
    <scope>NUCLEOTIDE SEQUENCE [LARGE SCALE GENOMIC DNA]</scope>
    <source>
        <strain evidence="2 3">AB-hyl4</strain>
    </source>
</reference>
<accession>A0ABV4U2D1</accession>
<organism evidence="2 3">
    <name type="scientific">Natronomicrosphaera hydrolytica</name>
    <dbReference type="NCBI Taxonomy" id="3242702"/>
    <lineage>
        <taxon>Bacteria</taxon>
        <taxon>Pseudomonadati</taxon>
        <taxon>Planctomycetota</taxon>
        <taxon>Phycisphaerae</taxon>
        <taxon>Phycisphaerales</taxon>
        <taxon>Phycisphaeraceae</taxon>
        <taxon>Natronomicrosphaera</taxon>
    </lineage>
</organism>
<evidence type="ECO:0000256" key="1">
    <source>
        <dbReference type="SAM" id="MobiDB-lite"/>
    </source>
</evidence>
<comment type="caution">
    <text evidence="2">The sequence shown here is derived from an EMBL/GenBank/DDBJ whole genome shotgun (WGS) entry which is preliminary data.</text>
</comment>
<keyword evidence="3" id="KW-1185">Reference proteome</keyword>
<dbReference type="EMBL" id="JBGUBD010000001">
    <property type="protein sequence ID" value="MFA9476999.1"/>
    <property type="molecule type" value="Genomic_DNA"/>
</dbReference>
<evidence type="ECO:0000313" key="3">
    <source>
        <dbReference type="Proteomes" id="UP001575105"/>
    </source>
</evidence>
<name>A0ABV4U2D1_9BACT</name>
<dbReference type="RefSeq" id="WP_425343923.1">
    <property type="nucleotide sequence ID" value="NZ_JBGUBD010000001.1"/>
</dbReference>
<dbReference type="Proteomes" id="UP001575105">
    <property type="component" value="Unassembled WGS sequence"/>
</dbReference>
<feature type="compositionally biased region" description="Polar residues" evidence="1">
    <location>
        <begin position="42"/>
        <end position="53"/>
    </location>
</feature>
<feature type="compositionally biased region" description="Basic and acidic residues" evidence="1">
    <location>
        <begin position="31"/>
        <end position="40"/>
    </location>
</feature>